<dbReference type="SUPFAM" id="SSF56112">
    <property type="entry name" value="Protein kinase-like (PK-like)"/>
    <property type="match status" value="1"/>
</dbReference>
<name>A0A7R9M8M7_9ACAR</name>
<dbReference type="SMART" id="SM00220">
    <property type="entry name" value="S_TKc"/>
    <property type="match status" value="1"/>
</dbReference>
<feature type="non-terminal residue" evidence="7">
    <location>
        <position position="188"/>
    </location>
</feature>
<evidence type="ECO:0000256" key="4">
    <source>
        <dbReference type="ARBA" id="ARBA00022840"/>
    </source>
</evidence>
<dbReference type="InterPro" id="IPR011009">
    <property type="entry name" value="Kinase-like_dom_sf"/>
</dbReference>
<protein>
    <recommendedName>
        <fullName evidence="6">Protein kinase domain-containing protein</fullName>
    </recommendedName>
</protein>
<dbReference type="Proteomes" id="UP000728032">
    <property type="component" value="Unassembled WGS sequence"/>
</dbReference>
<reference evidence="7" key="1">
    <citation type="submission" date="2020-11" db="EMBL/GenBank/DDBJ databases">
        <authorList>
            <person name="Tran Van P."/>
        </authorList>
    </citation>
    <scope>NUCLEOTIDE SEQUENCE</scope>
</reference>
<dbReference type="PROSITE" id="PS50011">
    <property type="entry name" value="PROTEIN_KINASE_DOM"/>
    <property type="match status" value="1"/>
</dbReference>
<dbReference type="Gene3D" id="1.10.510.10">
    <property type="entry name" value="Transferase(Phosphotransferase) domain 1"/>
    <property type="match status" value="1"/>
</dbReference>
<feature type="domain" description="Protein kinase" evidence="6">
    <location>
        <begin position="1"/>
        <end position="188"/>
    </location>
</feature>
<dbReference type="GO" id="GO:0005634">
    <property type="term" value="C:nucleus"/>
    <property type="evidence" value="ECO:0007669"/>
    <property type="project" value="TreeGrafter"/>
</dbReference>
<evidence type="ECO:0000313" key="8">
    <source>
        <dbReference type="Proteomes" id="UP000728032"/>
    </source>
</evidence>
<evidence type="ECO:0000256" key="1">
    <source>
        <dbReference type="ARBA" id="ARBA00022679"/>
    </source>
</evidence>
<keyword evidence="8" id="KW-1185">Reference proteome</keyword>
<keyword evidence="1" id="KW-0808">Transferase</keyword>
<keyword evidence="2" id="KW-0547">Nucleotide-binding</keyword>
<dbReference type="EMBL" id="CAJPVJ010009326">
    <property type="protein sequence ID" value="CAG2172518.1"/>
    <property type="molecule type" value="Genomic_DNA"/>
</dbReference>
<evidence type="ECO:0000256" key="5">
    <source>
        <dbReference type="ARBA" id="ARBA00037982"/>
    </source>
</evidence>
<dbReference type="AlphaFoldDB" id="A0A7R9M8M7"/>
<evidence type="ECO:0000256" key="2">
    <source>
        <dbReference type="ARBA" id="ARBA00022741"/>
    </source>
</evidence>
<dbReference type="PROSITE" id="PS00108">
    <property type="entry name" value="PROTEIN_KINASE_ST"/>
    <property type="match status" value="1"/>
</dbReference>
<accession>A0A7R9M8M7</accession>
<dbReference type="Gene3D" id="3.30.200.20">
    <property type="entry name" value="Phosphorylase Kinase, domain 1"/>
    <property type="match status" value="1"/>
</dbReference>
<dbReference type="PANTHER" id="PTHR11042">
    <property type="entry name" value="EUKARYOTIC TRANSLATION INITIATION FACTOR 2-ALPHA KINASE EIF2-ALPHA KINASE -RELATED"/>
    <property type="match status" value="1"/>
</dbReference>
<feature type="non-terminal residue" evidence="7">
    <location>
        <position position="1"/>
    </location>
</feature>
<sequence length="188" mass="21717">SNAQIIIQDLNLDYREIDIHSKLDNNYVVKYIGSWMESPLGSGVTSILYIQMELCSHNLREVNKMKMSCFQSVPNRGMGHIEYFISYHLFKEILEAVEYLHTREPVIIHRDLKPTNIMILLNLAQKQCIKIGDFGLAKIHDKGSHTRNVGTDNYIAPEVISSKVYNTKADVYSIGRFMEELFNFDINE</sequence>
<organism evidence="7">
    <name type="scientific">Oppiella nova</name>
    <dbReference type="NCBI Taxonomy" id="334625"/>
    <lineage>
        <taxon>Eukaryota</taxon>
        <taxon>Metazoa</taxon>
        <taxon>Ecdysozoa</taxon>
        <taxon>Arthropoda</taxon>
        <taxon>Chelicerata</taxon>
        <taxon>Arachnida</taxon>
        <taxon>Acari</taxon>
        <taxon>Acariformes</taxon>
        <taxon>Sarcoptiformes</taxon>
        <taxon>Oribatida</taxon>
        <taxon>Brachypylina</taxon>
        <taxon>Oppioidea</taxon>
        <taxon>Oppiidae</taxon>
        <taxon>Oppiella</taxon>
    </lineage>
</organism>
<dbReference type="GO" id="GO:0005524">
    <property type="term" value="F:ATP binding"/>
    <property type="evidence" value="ECO:0007669"/>
    <property type="project" value="UniProtKB-KW"/>
</dbReference>
<evidence type="ECO:0000256" key="3">
    <source>
        <dbReference type="ARBA" id="ARBA00022777"/>
    </source>
</evidence>
<evidence type="ECO:0000313" key="7">
    <source>
        <dbReference type="EMBL" id="CAD7655331.1"/>
    </source>
</evidence>
<dbReference type="Pfam" id="PF00069">
    <property type="entry name" value="Pkinase"/>
    <property type="match status" value="1"/>
</dbReference>
<keyword evidence="4" id="KW-0067">ATP-binding</keyword>
<dbReference type="OrthoDB" id="248923at2759"/>
<dbReference type="InterPro" id="IPR050339">
    <property type="entry name" value="CC_SR_Kinase"/>
</dbReference>
<dbReference type="GO" id="GO:0004672">
    <property type="term" value="F:protein kinase activity"/>
    <property type="evidence" value="ECO:0007669"/>
    <property type="project" value="InterPro"/>
</dbReference>
<dbReference type="InterPro" id="IPR000719">
    <property type="entry name" value="Prot_kinase_dom"/>
</dbReference>
<dbReference type="GO" id="GO:0005737">
    <property type="term" value="C:cytoplasm"/>
    <property type="evidence" value="ECO:0007669"/>
    <property type="project" value="TreeGrafter"/>
</dbReference>
<keyword evidence="3" id="KW-0418">Kinase</keyword>
<dbReference type="EMBL" id="OC924151">
    <property type="protein sequence ID" value="CAD7655331.1"/>
    <property type="molecule type" value="Genomic_DNA"/>
</dbReference>
<dbReference type="InterPro" id="IPR008271">
    <property type="entry name" value="Ser/Thr_kinase_AS"/>
</dbReference>
<gene>
    <name evidence="7" type="ORF">ONB1V03_LOCUS11974</name>
</gene>
<comment type="similarity">
    <text evidence="5">Belongs to the protein kinase superfamily. Ser/Thr protein kinase family. GCN2 subfamily.</text>
</comment>
<proteinExistence type="inferred from homology"/>
<evidence type="ECO:0000259" key="6">
    <source>
        <dbReference type="PROSITE" id="PS50011"/>
    </source>
</evidence>